<keyword evidence="2" id="KW-1185">Reference proteome</keyword>
<organism evidence="1 2">
    <name type="scientific">Ancylostoma ceylanicum</name>
    <dbReference type="NCBI Taxonomy" id="53326"/>
    <lineage>
        <taxon>Eukaryota</taxon>
        <taxon>Metazoa</taxon>
        <taxon>Ecdysozoa</taxon>
        <taxon>Nematoda</taxon>
        <taxon>Chromadorea</taxon>
        <taxon>Rhabditida</taxon>
        <taxon>Rhabditina</taxon>
        <taxon>Rhabditomorpha</taxon>
        <taxon>Strongyloidea</taxon>
        <taxon>Ancylostomatidae</taxon>
        <taxon>Ancylostomatinae</taxon>
        <taxon>Ancylostoma</taxon>
    </lineage>
</organism>
<dbReference type="Proteomes" id="UP000024635">
    <property type="component" value="Unassembled WGS sequence"/>
</dbReference>
<accession>A0A016TG03</accession>
<name>A0A016TG03_9BILA</name>
<dbReference type="EMBL" id="JARK01001442">
    <property type="protein sequence ID" value="EYC01570.1"/>
    <property type="molecule type" value="Genomic_DNA"/>
</dbReference>
<evidence type="ECO:0000313" key="1">
    <source>
        <dbReference type="EMBL" id="EYC01570.1"/>
    </source>
</evidence>
<gene>
    <name evidence="1" type="primary">Acey_s0106.g3762</name>
    <name evidence="1" type="ORF">Y032_0106g3762</name>
</gene>
<sequence length="67" mass="7454">MYFVAIGRLMGKGPKLRCLGEWEPSSSNLDARAFVTAPAVAPSLQCIFLDRMMTAIQDQNITSEFEE</sequence>
<protein>
    <submittedName>
        <fullName evidence="1">Uncharacterized protein</fullName>
    </submittedName>
</protein>
<comment type="caution">
    <text evidence="1">The sequence shown here is derived from an EMBL/GenBank/DDBJ whole genome shotgun (WGS) entry which is preliminary data.</text>
</comment>
<dbReference type="AlphaFoldDB" id="A0A016TG03"/>
<evidence type="ECO:0000313" key="2">
    <source>
        <dbReference type="Proteomes" id="UP000024635"/>
    </source>
</evidence>
<proteinExistence type="predicted"/>
<reference evidence="2" key="1">
    <citation type="journal article" date="2015" name="Nat. Genet.">
        <title>The genome and transcriptome of the zoonotic hookworm Ancylostoma ceylanicum identify infection-specific gene families.</title>
        <authorList>
            <person name="Schwarz E.M."/>
            <person name="Hu Y."/>
            <person name="Antoshechkin I."/>
            <person name="Miller M.M."/>
            <person name="Sternberg P.W."/>
            <person name="Aroian R.V."/>
        </authorList>
    </citation>
    <scope>NUCLEOTIDE SEQUENCE</scope>
    <source>
        <strain evidence="2">HY135</strain>
    </source>
</reference>